<dbReference type="HOGENOM" id="CLU_987138_0_0_1"/>
<name>A0A0C3BXF8_HEBCY</name>
<protein>
    <submittedName>
        <fullName evidence="2">Uncharacterized protein</fullName>
    </submittedName>
</protein>
<sequence length="282" mass="31306">MTSKIVAPFSGPLTANSLKIWLSSCEDGFDNYQDTHKDATLSAKTRIRLTGSALTDPQMAEWWVGSKSKFLELATWEDFVKKLKDRFMPVNWKMDALEQFYSCNQGKRDFRSYAADLAQCLGTLPSSTISTTIYKYHILFFSHPHLYLRMRALQGFDIDLSTQTPDELIALMGAHRVALFTSAASTPSSAFSPLTEEERAALTAVRGCWNCRGKPGDADWIPHQRHMCPGNSAVGARPGKDYVPSTTPATGIVAVGLLDPDYPVLEEEPEPRDVDTSDEDSD</sequence>
<dbReference type="STRING" id="686832.A0A0C3BXF8"/>
<reference evidence="2 3" key="1">
    <citation type="submission" date="2014-04" db="EMBL/GenBank/DDBJ databases">
        <authorList>
            <consortium name="DOE Joint Genome Institute"/>
            <person name="Kuo A."/>
            <person name="Gay G."/>
            <person name="Dore J."/>
            <person name="Kohler A."/>
            <person name="Nagy L.G."/>
            <person name="Floudas D."/>
            <person name="Copeland A."/>
            <person name="Barry K.W."/>
            <person name="Cichocki N."/>
            <person name="Veneault-Fourrey C."/>
            <person name="LaButti K."/>
            <person name="Lindquist E.A."/>
            <person name="Lipzen A."/>
            <person name="Lundell T."/>
            <person name="Morin E."/>
            <person name="Murat C."/>
            <person name="Sun H."/>
            <person name="Tunlid A."/>
            <person name="Henrissat B."/>
            <person name="Grigoriev I.V."/>
            <person name="Hibbett D.S."/>
            <person name="Martin F."/>
            <person name="Nordberg H.P."/>
            <person name="Cantor M.N."/>
            <person name="Hua S.X."/>
        </authorList>
    </citation>
    <scope>NUCLEOTIDE SEQUENCE [LARGE SCALE GENOMIC DNA]</scope>
    <source>
        <strain evidence="3">h7</strain>
    </source>
</reference>
<gene>
    <name evidence="2" type="ORF">M413DRAFT_27656</name>
</gene>
<evidence type="ECO:0000313" key="2">
    <source>
        <dbReference type="EMBL" id="KIM41270.1"/>
    </source>
</evidence>
<dbReference type="AlphaFoldDB" id="A0A0C3BXF8"/>
<organism evidence="2 3">
    <name type="scientific">Hebeloma cylindrosporum</name>
    <dbReference type="NCBI Taxonomy" id="76867"/>
    <lineage>
        <taxon>Eukaryota</taxon>
        <taxon>Fungi</taxon>
        <taxon>Dikarya</taxon>
        <taxon>Basidiomycota</taxon>
        <taxon>Agaricomycotina</taxon>
        <taxon>Agaricomycetes</taxon>
        <taxon>Agaricomycetidae</taxon>
        <taxon>Agaricales</taxon>
        <taxon>Agaricineae</taxon>
        <taxon>Hymenogastraceae</taxon>
        <taxon>Hebeloma</taxon>
    </lineage>
</organism>
<evidence type="ECO:0000313" key="3">
    <source>
        <dbReference type="Proteomes" id="UP000053424"/>
    </source>
</evidence>
<reference evidence="3" key="2">
    <citation type="submission" date="2015-01" db="EMBL/GenBank/DDBJ databases">
        <title>Evolutionary Origins and Diversification of the Mycorrhizal Mutualists.</title>
        <authorList>
            <consortium name="DOE Joint Genome Institute"/>
            <consortium name="Mycorrhizal Genomics Consortium"/>
            <person name="Kohler A."/>
            <person name="Kuo A."/>
            <person name="Nagy L.G."/>
            <person name="Floudas D."/>
            <person name="Copeland A."/>
            <person name="Barry K.W."/>
            <person name="Cichocki N."/>
            <person name="Veneault-Fourrey C."/>
            <person name="LaButti K."/>
            <person name="Lindquist E.A."/>
            <person name="Lipzen A."/>
            <person name="Lundell T."/>
            <person name="Morin E."/>
            <person name="Murat C."/>
            <person name="Riley R."/>
            <person name="Ohm R."/>
            <person name="Sun H."/>
            <person name="Tunlid A."/>
            <person name="Henrissat B."/>
            <person name="Grigoriev I.V."/>
            <person name="Hibbett D.S."/>
            <person name="Martin F."/>
        </authorList>
    </citation>
    <scope>NUCLEOTIDE SEQUENCE [LARGE SCALE GENOMIC DNA]</scope>
    <source>
        <strain evidence="3">h7</strain>
    </source>
</reference>
<dbReference type="EMBL" id="KN831780">
    <property type="protein sequence ID" value="KIM41270.1"/>
    <property type="molecule type" value="Genomic_DNA"/>
</dbReference>
<proteinExistence type="predicted"/>
<keyword evidence="3" id="KW-1185">Reference proteome</keyword>
<feature type="region of interest" description="Disordered" evidence="1">
    <location>
        <begin position="260"/>
        <end position="282"/>
    </location>
</feature>
<dbReference type="Proteomes" id="UP000053424">
    <property type="component" value="Unassembled WGS sequence"/>
</dbReference>
<feature type="compositionally biased region" description="Acidic residues" evidence="1">
    <location>
        <begin position="264"/>
        <end position="282"/>
    </location>
</feature>
<dbReference type="OrthoDB" id="4742101at2759"/>
<evidence type="ECO:0000256" key="1">
    <source>
        <dbReference type="SAM" id="MobiDB-lite"/>
    </source>
</evidence>
<accession>A0A0C3BXF8</accession>